<evidence type="ECO:0000259" key="2">
    <source>
        <dbReference type="Pfam" id="PF03067"/>
    </source>
</evidence>
<accession>A0A226E4A7</accession>
<evidence type="ECO:0000313" key="3">
    <source>
        <dbReference type="EMBL" id="OXA51326.1"/>
    </source>
</evidence>
<keyword evidence="1" id="KW-0732">Signal</keyword>
<comment type="caution">
    <text evidence="3">The sequence shown here is derived from an EMBL/GenBank/DDBJ whole genome shotgun (WGS) entry which is preliminary data.</text>
</comment>
<name>A0A226E4A7_FOLCA</name>
<dbReference type="EMBL" id="LNIX01000008">
    <property type="protein sequence ID" value="OXA51326.1"/>
    <property type="molecule type" value="Genomic_DNA"/>
</dbReference>
<dbReference type="AlphaFoldDB" id="A0A226E4A7"/>
<dbReference type="InterPro" id="IPR004302">
    <property type="entry name" value="Cellulose/chitin-bd_N"/>
</dbReference>
<organism evidence="3 4">
    <name type="scientific">Folsomia candida</name>
    <name type="common">Springtail</name>
    <dbReference type="NCBI Taxonomy" id="158441"/>
    <lineage>
        <taxon>Eukaryota</taxon>
        <taxon>Metazoa</taxon>
        <taxon>Ecdysozoa</taxon>
        <taxon>Arthropoda</taxon>
        <taxon>Hexapoda</taxon>
        <taxon>Collembola</taxon>
        <taxon>Entomobryomorpha</taxon>
        <taxon>Isotomoidea</taxon>
        <taxon>Isotomidae</taxon>
        <taxon>Proisotominae</taxon>
        <taxon>Folsomia</taxon>
    </lineage>
</organism>
<evidence type="ECO:0000256" key="1">
    <source>
        <dbReference type="SAM" id="SignalP"/>
    </source>
</evidence>
<dbReference type="Pfam" id="PF03067">
    <property type="entry name" value="LPMO_10"/>
    <property type="match status" value="1"/>
</dbReference>
<feature type="chain" id="PRO_5012511095" description="Chitin-binding type-4 domain-containing protein" evidence="1">
    <location>
        <begin position="21"/>
        <end position="214"/>
    </location>
</feature>
<evidence type="ECO:0000313" key="4">
    <source>
        <dbReference type="Proteomes" id="UP000198287"/>
    </source>
</evidence>
<feature type="domain" description="Chitin-binding type-4" evidence="2">
    <location>
        <begin position="94"/>
        <end position="210"/>
    </location>
</feature>
<feature type="signal peptide" evidence="1">
    <location>
        <begin position="1"/>
        <end position="20"/>
    </location>
</feature>
<gene>
    <name evidence="3" type="ORF">Fcan01_14579</name>
</gene>
<protein>
    <recommendedName>
        <fullName evidence="2">Chitin-binding type-4 domain-containing protein</fullName>
    </recommendedName>
</protein>
<reference evidence="3 4" key="1">
    <citation type="submission" date="2015-12" db="EMBL/GenBank/DDBJ databases">
        <title>The genome of Folsomia candida.</title>
        <authorList>
            <person name="Faddeeva A."/>
            <person name="Derks M.F."/>
            <person name="Anvar Y."/>
            <person name="Smit S."/>
            <person name="Van Straalen N."/>
            <person name="Roelofs D."/>
        </authorList>
    </citation>
    <scope>NUCLEOTIDE SEQUENCE [LARGE SCALE GENOMIC DNA]</scope>
    <source>
        <strain evidence="3 4">VU population</strain>
        <tissue evidence="3">Whole body</tissue>
    </source>
</reference>
<dbReference type="Proteomes" id="UP000198287">
    <property type="component" value="Unassembled WGS sequence"/>
</dbReference>
<sequence length="214" mass="23673">MQYKLSLIFILGIICSLSSGHIRLWEPPGRSTLWRDPRFAEFNPPMNTGDDGVYCGRILQPPVPVNCGVCGDPFADPVPRPNEHGGTYGNGIIAGRFRAGQEIQMIAEVTIPHNGSFHFQLCDELPESNDCFVGKPYLPITTAEGTFFEFPVVDSRPFWVNGTMRLPPGVSCRNCVLRVNYRSGMMGECDDGTNDYGCGLQQNFRMCADLSISL</sequence>
<keyword evidence="4" id="KW-1185">Reference proteome</keyword>
<dbReference type="OrthoDB" id="64893at2759"/>
<proteinExistence type="predicted"/>